<dbReference type="EMBL" id="MN081869">
    <property type="protein sequence ID" value="QEA08211.1"/>
    <property type="molecule type" value="Genomic_DNA"/>
</dbReference>
<evidence type="ECO:0008006" key="2">
    <source>
        <dbReference type="Google" id="ProtNLM"/>
    </source>
</evidence>
<dbReference type="Gene3D" id="1.10.510.10">
    <property type="entry name" value="Transferase(Phosphotransferase) domain 1"/>
    <property type="match status" value="1"/>
</dbReference>
<sequence>MSDSDYVDYPSYNILKKIVIRDGLRAFKFFKKIIDNTSQGSVGILKCVVSDESIYIDEECEQISSREFMTVNNNQNERYIIYKIGTETPYLCRHEFAVSVSLDKLSPFLPNFMKPYDLIKNVRADPRQKNPFVTLIEEKSGSEKMRLTTKKSKPKTFSDMALFEYINSNMTLAELISINVKGKRQTRVTLNEEIQKIKASDFKIINSLLNQLMIAILIAQKKLSFIHNDLHFDNVLICKCLQRTFMLYVFEYNSICYALLPTYGYYPIIIDYGFSFSEDLIGGPLLTGIHHNNKGYMNHQYDEFTDFKTMLTRLSYSGYQFGLDKKDAFQSLIFDKLISKLPIDKQTGWDETKDISVSKQLVRHIRIFVDDYLKSINRESFFQKYDYEMVDMIGSLIILPLRKKNTENLVETLAIFFKEWLKIEKWIGSSHMKIFVFKNIIDKIRSDVLCSNNTPTSSFSRRENSVSLQETLQNFQKTIYKIMNKVGDNIILTGLNYELFYKSILKLSDCFEGIMYKFNQKCISRKTKEYSKMEMKSSLEMYQLVEPFISNDYQLECGDYFVVCNSINETTSSFVLKDLETVNTVNNMDRVDRAEYLFKSMV</sequence>
<protein>
    <recommendedName>
        <fullName evidence="2">Protein kinase domain-containing protein</fullName>
    </recommendedName>
</protein>
<proteinExistence type="predicted"/>
<reference evidence="1" key="1">
    <citation type="journal article" date="2019" name="Viruses">
        <title>Detection and Characterization of Invertebrate Iridoviruses Found in Reptiles and Prey Insects in Europe over the Past Two Decades.</title>
        <authorList>
            <person name="Papp T."/>
            <person name="Marschang R.E."/>
        </authorList>
    </citation>
    <scope>NUCLEOTIDE SEQUENCE</scope>
    <source>
        <strain evidence="1">Liz-CrIV</strain>
    </source>
</reference>
<organism evidence="1">
    <name type="scientific">Iridovirus Liz-CrIV</name>
    <dbReference type="NCBI Taxonomy" id="2594309"/>
    <lineage>
        <taxon>Viruses</taxon>
        <taxon>Varidnaviria</taxon>
        <taxon>Bamfordvirae</taxon>
        <taxon>Nucleocytoviricota</taxon>
        <taxon>Megaviricetes</taxon>
        <taxon>Pimascovirales</taxon>
        <taxon>Pimascovirales incertae sedis</taxon>
        <taxon>Iridoviridae</taxon>
    </lineage>
</organism>
<accession>A0A5B8RHY4</accession>
<evidence type="ECO:0000313" key="1">
    <source>
        <dbReference type="EMBL" id="QEA08211.1"/>
    </source>
</evidence>
<dbReference type="InterPro" id="IPR011009">
    <property type="entry name" value="Kinase-like_dom_sf"/>
</dbReference>
<name>A0A5B8RHY4_9VIRU</name>
<dbReference type="SUPFAM" id="SSF56112">
    <property type="entry name" value="Protein kinase-like (PK-like)"/>
    <property type="match status" value="1"/>
</dbReference>